<dbReference type="Proteomes" id="UP000632377">
    <property type="component" value="Unassembled WGS sequence"/>
</dbReference>
<dbReference type="InterPro" id="IPR012347">
    <property type="entry name" value="Ferritin-like"/>
</dbReference>
<evidence type="ECO:0000256" key="1">
    <source>
        <dbReference type="SAM" id="MobiDB-lite"/>
    </source>
</evidence>
<feature type="compositionally biased region" description="Low complexity" evidence="1">
    <location>
        <begin position="66"/>
        <end position="80"/>
    </location>
</feature>
<protein>
    <recommendedName>
        <fullName evidence="4">Spore coat protein</fullName>
    </recommendedName>
</protein>
<comment type="caution">
    <text evidence="2">The sequence shown here is derived from an EMBL/GenBank/DDBJ whole genome shotgun (WGS) entry which is preliminary data.</text>
</comment>
<organism evidence="2 3">
    <name type="scientific">Clostridium rhizosphaerae</name>
    <dbReference type="NCBI Taxonomy" id="2803861"/>
    <lineage>
        <taxon>Bacteria</taxon>
        <taxon>Bacillati</taxon>
        <taxon>Bacillota</taxon>
        <taxon>Clostridia</taxon>
        <taxon>Eubacteriales</taxon>
        <taxon>Clostridiaceae</taxon>
        <taxon>Clostridium</taxon>
    </lineage>
</organism>
<gene>
    <name evidence="2" type="ORF">JK636_06560</name>
</gene>
<dbReference type="Gene3D" id="1.20.1260.10">
    <property type="match status" value="1"/>
</dbReference>
<evidence type="ECO:0000313" key="3">
    <source>
        <dbReference type="Proteomes" id="UP000632377"/>
    </source>
</evidence>
<keyword evidence="3" id="KW-1185">Reference proteome</keyword>
<feature type="compositionally biased region" description="Gly residues" evidence="1">
    <location>
        <begin position="81"/>
        <end position="90"/>
    </location>
</feature>
<dbReference type="EMBL" id="JAESWC010000002">
    <property type="protein sequence ID" value="MBL4935418.1"/>
    <property type="molecule type" value="Genomic_DNA"/>
</dbReference>
<feature type="region of interest" description="Disordered" evidence="1">
    <location>
        <begin position="66"/>
        <end position="90"/>
    </location>
</feature>
<evidence type="ECO:0000313" key="2">
    <source>
        <dbReference type="EMBL" id="MBL4935418.1"/>
    </source>
</evidence>
<accession>A0ABS1T7U2</accession>
<reference evidence="2 3" key="1">
    <citation type="submission" date="2021-01" db="EMBL/GenBank/DDBJ databases">
        <title>Genome public.</title>
        <authorList>
            <person name="Liu C."/>
            <person name="Sun Q."/>
        </authorList>
    </citation>
    <scope>NUCLEOTIDE SEQUENCE [LARGE SCALE GENOMIC DNA]</scope>
    <source>
        <strain evidence="2 3">YIM B02515</strain>
    </source>
</reference>
<name>A0ABS1T7U2_9CLOT</name>
<sequence length="90" mass="10051">MNSQIAPHEILELHELLNSNILASKKLNATVSMVQDENLKAIIQNSLNNKKARIQELQNFVNTQVNLQTNNQNNNQNNNQSGGGNNSQNQ</sequence>
<dbReference type="RefSeq" id="WP_202748820.1">
    <property type="nucleotide sequence ID" value="NZ_JAESWC010000002.1"/>
</dbReference>
<proteinExistence type="predicted"/>
<evidence type="ECO:0008006" key="4">
    <source>
        <dbReference type="Google" id="ProtNLM"/>
    </source>
</evidence>